<feature type="domain" description="Bacterial transcriptional activator" evidence="4">
    <location>
        <begin position="98"/>
        <end position="237"/>
    </location>
</feature>
<dbReference type="InterPro" id="IPR001867">
    <property type="entry name" value="OmpR/PhoB-type_DNA-bd"/>
</dbReference>
<dbReference type="InterPro" id="IPR036388">
    <property type="entry name" value="WH-like_DNA-bd_sf"/>
</dbReference>
<evidence type="ECO:0000259" key="3">
    <source>
        <dbReference type="SMART" id="SM00862"/>
    </source>
</evidence>
<evidence type="ECO:0000313" key="5">
    <source>
        <dbReference type="EMBL" id="NRN66892.1"/>
    </source>
</evidence>
<dbReference type="Pfam" id="PF00486">
    <property type="entry name" value="Trans_reg_C"/>
    <property type="match status" value="1"/>
</dbReference>
<comment type="caution">
    <text evidence="5">The sequence shown here is derived from an EMBL/GenBank/DDBJ whole genome shotgun (WGS) entry which is preliminary data.</text>
</comment>
<evidence type="ECO:0000256" key="2">
    <source>
        <dbReference type="ARBA" id="ARBA00023125"/>
    </source>
</evidence>
<dbReference type="InterPro" id="IPR011990">
    <property type="entry name" value="TPR-like_helical_dom_sf"/>
</dbReference>
<dbReference type="Gene3D" id="1.10.10.10">
    <property type="entry name" value="Winged helix-like DNA-binding domain superfamily/Winged helix DNA-binding domain"/>
    <property type="match status" value="1"/>
</dbReference>
<dbReference type="InterPro" id="IPR051677">
    <property type="entry name" value="AfsR-DnrI-RedD_regulator"/>
</dbReference>
<dbReference type="SUPFAM" id="SSF48452">
    <property type="entry name" value="TPR-like"/>
    <property type="match status" value="1"/>
</dbReference>
<accession>A0ABX2F6K6</accession>
<dbReference type="InterPro" id="IPR005158">
    <property type="entry name" value="BTAD"/>
</dbReference>
<comment type="similarity">
    <text evidence="1">Belongs to the AfsR/DnrI/RedD regulatory family.</text>
</comment>
<dbReference type="SMART" id="SM01043">
    <property type="entry name" value="BTAD"/>
    <property type="match status" value="1"/>
</dbReference>
<protein>
    <submittedName>
        <fullName evidence="5">Transcriptional regulatory protein, C terminal</fullName>
    </submittedName>
</protein>
<dbReference type="Proteomes" id="UP000763557">
    <property type="component" value="Unassembled WGS sequence"/>
</dbReference>
<dbReference type="PANTHER" id="PTHR35807:SF2">
    <property type="entry name" value="TRANSCRIPTIONAL ACTIVATOR DOMAIN"/>
    <property type="match status" value="1"/>
</dbReference>
<evidence type="ECO:0000256" key="1">
    <source>
        <dbReference type="ARBA" id="ARBA00005820"/>
    </source>
</evidence>
<dbReference type="PANTHER" id="PTHR35807">
    <property type="entry name" value="TRANSCRIPTIONAL REGULATOR REDD-RELATED"/>
    <property type="match status" value="1"/>
</dbReference>
<gene>
    <name evidence="5" type="ORF">GC106_41250</name>
</gene>
<dbReference type="SMART" id="SM00862">
    <property type="entry name" value="Trans_reg_C"/>
    <property type="match status" value="1"/>
</dbReference>
<dbReference type="SUPFAM" id="SSF46894">
    <property type="entry name" value="C-terminal effector domain of the bipartite response regulators"/>
    <property type="match status" value="1"/>
</dbReference>
<feature type="domain" description="OmpR/PhoB-type" evidence="3">
    <location>
        <begin position="15"/>
        <end position="91"/>
    </location>
</feature>
<dbReference type="Gene3D" id="1.25.40.10">
    <property type="entry name" value="Tetratricopeptide repeat domain"/>
    <property type="match status" value="1"/>
</dbReference>
<dbReference type="Pfam" id="PF03704">
    <property type="entry name" value="BTAD"/>
    <property type="match status" value="1"/>
</dbReference>
<keyword evidence="2" id="KW-0238">DNA-binding</keyword>
<dbReference type="InterPro" id="IPR016032">
    <property type="entry name" value="Sig_transdc_resp-reg_C-effctor"/>
</dbReference>
<evidence type="ECO:0000313" key="6">
    <source>
        <dbReference type="Proteomes" id="UP000763557"/>
    </source>
</evidence>
<dbReference type="EMBL" id="JAAATY010000012">
    <property type="protein sequence ID" value="NRN66892.1"/>
    <property type="molecule type" value="Genomic_DNA"/>
</dbReference>
<organism evidence="5 6">
    <name type="scientific">Kibdelosporangium persicum</name>
    <dbReference type="NCBI Taxonomy" id="2698649"/>
    <lineage>
        <taxon>Bacteria</taxon>
        <taxon>Bacillati</taxon>
        <taxon>Actinomycetota</taxon>
        <taxon>Actinomycetes</taxon>
        <taxon>Pseudonocardiales</taxon>
        <taxon>Pseudonocardiaceae</taxon>
        <taxon>Kibdelosporangium</taxon>
    </lineage>
</organism>
<keyword evidence="6" id="KW-1185">Reference proteome</keyword>
<reference evidence="5 6" key="1">
    <citation type="submission" date="2020-01" db="EMBL/GenBank/DDBJ databases">
        <title>Kibdelosporangium persica a novel Actinomycetes from a hot desert in Iran.</title>
        <authorList>
            <person name="Safaei N."/>
            <person name="Zaburannyi N."/>
            <person name="Mueller R."/>
            <person name="Wink J."/>
        </authorList>
    </citation>
    <scope>NUCLEOTIDE SEQUENCE [LARGE SCALE GENOMIC DNA]</scope>
    <source>
        <strain evidence="5 6">4NS15</strain>
    </source>
</reference>
<sequence>MQIRCLGDFSVEIDGRPVLHWRAGKARSLFQYLLVNRGRLVSAHRLREVLWPERDVSPQSSSLKVAMHAVRKMLAPHDEITIEHDNGYYRLTTRDVRIDFEDLARCASAARQAGDAAVPHHRRVVELYSGEFLAGEHADWVVEHREWCKALVLHSLRQISADALRENDYLHAIEASKRILEIDPCAEGAYQTLMIMHARLGELGRVHSWYQLCARRLRAELDVEPTRLTRRILAGSMRGDLRATAA</sequence>
<evidence type="ECO:0000259" key="4">
    <source>
        <dbReference type="SMART" id="SM01043"/>
    </source>
</evidence>
<dbReference type="RefSeq" id="WP_173133737.1">
    <property type="nucleotide sequence ID" value="NZ_CBCSGW010000001.1"/>
</dbReference>
<name>A0ABX2F6K6_9PSEU</name>
<proteinExistence type="inferred from homology"/>